<evidence type="ECO:0000256" key="3">
    <source>
        <dbReference type="ARBA" id="ARBA00022553"/>
    </source>
</evidence>
<keyword evidence="13" id="KW-1185">Reference proteome</keyword>
<keyword evidence="8" id="KW-0902">Two-component regulatory system</keyword>
<name>A0ABZ0AZX2_9BURK</name>
<dbReference type="InterPro" id="IPR003594">
    <property type="entry name" value="HATPase_dom"/>
</dbReference>
<evidence type="ECO:0000313" key="12">
    <source>
        <dbReference type="EMBL" id="WNO04713.1"/>
    </source>
</evidence>
<evidence type="ECO:0000313" key="13">
    <source>
        <dbReference type="Proteomes" id="UP001302257"/>
    </source>
</evidence>
<dbReference type="Gene3D" id="3.30.565.10">
    <property type="entry name" value="Histidine kinase-like ATPase, C-terminal domain"/>
    <property type="match status" value="1"/>
</dbReference>
<dbReference type="CDD" id="cd16917">
    <property type="entry name" value="HATPase_UhpB-NarQ-NarX-like"/>
    <property type="match status" value="1"/>
</dbReference>
<dbReference type="EMBL" id="CP132507">
    <property type="protein sequence ID" value="WNO04713.1"/>
    <property type="molecule type" value="Genomic_DNA"/>
</dbReference>
<evidence type="ECO:0000259" key="11">
    <source>
        <dbReference type="PROSITE" id="PS50110"/>
    </source>
</evidence>
<dbReference type="InterPro" id="IPR011006">
    <property type="entry name" value="CheY-like_superfamily"/>
</dbReference>
<dbReference type="SUPFAM" id="SSF52172">
    <property type="entry name" value="CheY-like"/>
    <property type="match status" value="1"/>
</dbReference>
<keyword evidence="6" id="KW-0418">Kinase</keyword>
<dbReference type="SMART" id="SM00387">
    <property type="entry name" value="HATPase_c"/>
    <property type="match status" value="1"/>
</dbReference>
<gene>
    <name evidence="12" type="ORF">RAN89_17765</name>
</gene>
<keyword evidence="7" id="KW-0067">ATP-binding</keyword>
<dbReference type="InterPro" id="IPR050482">
    <property type="entry name" value="Sensor_HK_TwoCompSys"/>
</dbReference>
<feature type="domain" description="Response regulatory" evidence="11">
    <location>
        <begin position="9"/>
        <end position="124"/>
    </location>
</feature>
<dbReference type="SUPFAM" id="SSF55874">
    <property type="entry name" value="ATPase domain of HSP90 chaperone/DNA topoisomerase II/histidine kinase"/>
    <property type="match status" value="1"/>
</dbReference>
<feature type="domain" description="Histidine kinase" evidence="10">
    <location>
        <begin position="157"/>
        <end position="354"/>
    </location>
</feature>
<dbReference type="Proteomes" id="UP001302257">
    <property type="component" value="Chromosome"/>
</dbReference>
<dbReference type="InterPro" id="IPR001789">
    <property type="entry name" value="Sig_transdc_resp-reg_receiver"/>
</dbReference>
<evidence type="ECO:0000259" key="10">
    <source>
        <dbReference type="PROSITE" id="PS50109"/>
    </source>
</evidence>
<dbReference type="SMART" id="SM00448">
    <property type="entry name" value="REC"/>
    <property type="match status" value="1"/>
</dbReference>
<dbReference type="Pfam" id="PF00072">
    <property type="entry name" value="Response_reg"/>
    <property type="match status" value="1"/>
</dbReference>
<proteinExistence type="predicted"/>
<keyword evidence="4" id="KW-0808">Transferase</keyword>
<dbReference type="CDD" id="cd17534">
    <property type="entry name" value="REC_DC-like"/>
    <property type="match status" value="1"/>
</dbReference>
<dbReference type="Pfam" id="PF07730">
    <property type="entry name" value="HisKA_3"/>
    <property type="match status" value="1"/>
</dbReference>
<dbReference type="Gene3D" id="1.20.5.1930">
    <property type="match status" value="1"/>
</dbReference>
<keyword evidence="5" id="KW-0547">Nucleotide-binding</keyword>
<dbReference type="PANTHER" id="PTHR24421:SF10">
    <property type="entry name" value="NITRATE_NITRITE SENSOR PROTEIN NARQ"/>
    <property type="match status" value="1"/>
</dbReference>
<evidence type="ECO:0000256" key="5">
    <source>
        <dbReference type="ARBA" id="ARBA00022741"/>
    </source>
</evidence>
<dbReference type="InterPro" id="IPR005467">
    <property type="entry name" value="His_kinase_dom"/>
</dbReference>
<dbReference type="RefSeq" id="WP_313867543.1">
    <property type="nucleotide sequence ID" value="NZ_CP132507.1"/>
</dbReference>
<dbReference type="PROSITE" id="PS50109">
    <property type="entry name" value="HIS_KIN"/>
    <property type="match status" value="1"/>
</dbReference>
<organism evidence="12 13">
    <name type="scientific">Rhodoferax mekongensis</name>
    <dbReference type="NCBI Taxonomy" id="3068341"/>
    <lineage>
        <taxon>Bacteria</taxon>
        <taxon>Pseudomonadati</taxon>
        <taxon>Pseudomonadota</taxon>
        <taxon>Betaproteobacteria</taxon>
        <taxon>Burkholderiales</taxon>
        <taxon>Comamonadaceae</taxon>
        <taxon>Rhodoferax</taxon>
    </lineage>
</organism>
<sequence length="359" mass="39673">MSPTVSKPRILVVEDEAIVARDIQFQLVELGYEVAGHAARGDEAIELAGALRPDLVLMDIQLAGEMDGIAAARVMRNQFGLPVVFLTAFAADDTLDRAKLSEPYGYILKPFSERELRTVLTMALYKHQAEAKLWENTLQLQSMSRRVLEAQEKERRRVAHELHDELGQALTAIKINLQSRGHFQGGATDSLDVENIRILDDALQQVRRLALALRPSMLDDLGLGPALQWLGEQTALRSGLDVKLDIPRLEPRLPPEMETACFRIVQEALTNITRHAKAKHVSIALQRQETSMVLTVNDDGCGFDLAAVRARAIQGGSIGVLGMQERAMLIGGQLDITSSPGQGSQLRLHCSLRRQGERL</sequence>
<evidence type="ECO:0000256" key="1">
    <source>
        <dbReference type="ARBA" id="ARBA00000085"/>
    </source>
</evidence>
<dbReference type="InterPro" id="IPR036890">
    <property type="entry name" value="HATPase_C_sf"/>
</dbReference>
<evidence type="ECO:0000256" key="6">
    <source>
        <dbReference type="ARBA" id="ARBA00022777"/>
    </source>
</evidence>
<evidence type="ECO:0000256" key="9">
    <source>
        <dbReference type="PROSITE-ProRule" id="PRU00169"/>
    </source>
</evidence>
<keyword evidence="3 9" id="KW-0597">Phosphoprotein</keyword>
<dbReference type="Pfam" id="PF02518">
    <property type="entry name" value="HATPase_c"/>
    <property type="match status" value="1"/>
</dbReference>
<dbReference type="PANTHER" id="PTHR24421">
    <property type="entry name" value="NITRATE/NITRITE SENSOR PROTEIN NARX-RELATED"/>
    <property type="match status" value="1"/>
</dbReference>
<accession>A0ABZ0AZX2</accession>
<evidence type="ECO:0000256" key="2">
    <source>
        <dbReference type="ARBA" id="ARBA00012438"/>
    </source>
</evidence>
<comment type="catalytic activity">
    <reaction evidence="1">
        <text>ATP + protein L-histidine = ADP + protein N-phospho-L-histidine.</text>
        <dbReference type="EC" id="2.7.13.3"/>
    </reaction>
</comment>
<evidence type="ECO:0000256" key="7">
    <source>
        <dbReference type="ARBA" id="ARBA00022840"/>
    </source>
</evidence>
<dbReference type="PROSITE" id="PS50110">
    <property type="entry name" value="RESPONSE_REGULATORY"/>
    <property type="match status" value="1"/>
</dbReference>
<feature type="modified residue" description="4-aspartylphosphate" evidence="9">
    <location>
        <position position="59"/>
    </location>
</feature>
<dbReference type="Gene3D" id="3.40.50.2300">
    <property type="match status" value="1"/>
</dbReference>
<protein>
    <recommendedName>
        <fullName evidence="2">histidine kinase</fullName>
        <ecNumber evidence="2">2.7.13.3</ecNumber>
    </recommendedName>
</protein>
<evidence type="ECO:0000256" key="8">
    <source>
        <dbReference type="ARBA" id="ARBA00023012"/>
    </source>
</evidence>
<reference evidence="12 13" key="1">
    <citation type="submission" date="2023-08" db="EMBL/GenBank/DDBJ databases">
        <title>Rhodoferax potami sp. nov. and Rhodoferax mekongensis sp. nov., isolated from the Mekong River in Thailand.</title>
        <authorList>
            <person name="Kitikhun S."/>
            <person name="Charoenyingcharoen P."/>
            <person name="Siriarchawattana P."/>
            <person name="Likhitrattanapisal S."/>
            <person name="Nilsakha T."/>
            <person name="Chanpet A."/>
            <person name="Rattanawaree P."/>
            <person name="Ingsriswang S."/>
        </authorList>
    </citation>
    <scope>NUCLEOTIDE SEQUENCE [LARGE SCALE GENOMIC DNA]</scope>
    <source>
        <strain evidence="12 13">TBRC 17307</strain>
    </source>
</reference>
<evidence type="ECO:0000256" key="4">
    <source>
        <dbReference type="ARBA" id="ARBA00022679"/>
    </source>
</evidence>
<dbReference type="EC" id="2.7.13.3" evidence="2"/>
<dbReference type="InterPro" id="IPR011712">
    <property type="entry name" value="Sig_transdc_His_kin_sub3_dim/P"/>
</dbReference>